<evidence type="ECO:0000313" key="2">
    <source>
        <dbReference type="EMBL" id="OGH59343.1"/>
    </source>
</evidence>
<dbReference type="EMBL" id="MFPS01000007">
    <property type="protein sequence ID" value="OGH59343.1"/>
    <property type="molecule type" value="Genomic_DNA"/>
</dbReference>
<dbReference type="AlphaFoldDB" id="A0A1F6LJ85"/>
<proteinExistence type="predicted"/>
<reference evidence="2 3" key="1">
    <citation type="journal article" date="2016" name="Nat. Commun.">
        <title>Thousands of microbial genomes shed light on interconnected biogeochemical processes in an aquifer system.</title>
        <authorList>
            <person name="Anantharaman K."/>
            <person name="Brown C.T."/>
            <person name="Hug L.A."/>
            <person name="Sharon I."/>
            <person name="Castelle C.J."/>
            <person name="Probst A.J."/>
            <person name="Thomas B.C."/>
            <person name="Singh A."/>
            <person name="Wilkins M.J."/>
            <person name="Karaoz U."/>
            <person name="Brodie E.L."/>
            <person name="Williams K.H."/>
            <person name="Hubbard S.S."/>
            <person name="Banfield J.F."/>
        </authorList>
    </citation>
    <scope>NUCLEOTIDE SEQUENCE [LARGE SCALE GENOMIC DNA]</scope>
</reference>
<accession>A0A1F6LJ85</accession>
<name>A0A1F6LJ85_9BACT</name>
<feature type="transmembrane region" description="Helical" evidence="1">
    <location>
        <begin position="6"/>
        <end position="25"/>
    </location>
</feature>
<keyword evidence="1" id="KW-1133">Transmembrane helix</keyword>
<evidence type="ECO:0000313" key="3">
    <source>
        <dbReference type="Proteomes" id="UP000177067"/>
    </source>
</evidence>
<keyword evidence="1" id="KW-0472">Membrane</keyword>
<organism evidence="2 3">
    <name type="scientific">Candidatus Magasanikbacteria bacterium RIFCSPHIGHO2_01_FULL_33_34</name>
    <dbReference type="NCBI Taxonomy" id="1798671"/>
    <lineage>
        <taxon>Bacteria</taxon>
        <taxon>Candidatus Magasanikiibacteriota</taxon>
    </lineage>
</organism>
<comment type="caution">
    <text evidence="2">The sequence shown here is derived from an EMBL/GenBank/DDBJ whole genome shotgun (WGS) entry which is preliminary data.</text>
</comment>
<keyword evidence="1" id="KW-0812">Transmembrane</keyword>
<dbReference type="Proteomes" id="UP000177067">
    <property type="component" value="Unassembled WGS sequence"/>
</dbReference>
<protein>
    <submittedName>
        <fullName evidence="2">Uncharacterized protein</fullName>
    </submittedName>
</protein>
<gene>
    <name evidence="2" type="ORF">A2725_00735</name>
</gene>
<evidence type="ECO:0000256" key="1">
    <source>
        <dbReference type="SAM" id="Phobius"/>
    </source>
</evidence>
<sequence length="200" mass="22587">MNNKGSITVGLMLIIILMVGGYFAYIKMLKPEQVKEGLVESEKTALSVLAEFEAQDNINFDLILPTYIPKDFYLNPAMGPSGDGDRFQFLYNNLKMSRIDIFERKMTTTEKNKYLDSQSKFPYKKVELKNGIEAVMMGGDVVKGKDKIPGTNVEIQLSLGILEYRFFIDNILITVGNSTMTDDALIDNIELLKMVNSMIE</sequence>